<sequence>MLLDHTTKKTGISAERQAAILAIPRPAANVPAMPAAFFNHVQTWVFDLDNTLYPPHMGLFDQIDRRMTAYIMAELGLDQPQANQMRHDYWQRYGTTLAGLMREHDLDPEPYMVEVHDIDFSVLAPDPDLRARIAALPGRKIVYTNGSAPYAQRVLEARGLDGLFAALYGVEHADYRPKPEADAFAQVFTLDGLDPKAAAMFEDDPRNLAAPHAMGLRTVHVAPNPDAAAHIHHHTDDLAGFLGKLTA</sequence>
<dbReference type="InterPro" id="IPR036412">
    <property type="entry name" value="HAD-like_sf"/>
</dbReference>
<evidence type="ECO:0000313" key="1">
    <source>
        <dbReference type="EMBL" id="SUZ32554.1"/>
    </source>
</evidence>
<dbReference type="SFLD" id="SFLDG01132">
    <property type="entry name" value="C1.5.3:_5'-Nucleotidase_Like"/>
    <property type="match status" value="1"/>
</dbReference>
<dbReference type="SFLD" id="SFLDG01129">
    <property type="entry name" value="C1.5:_HAD__Beta-PGM__Phosphata"/>
    <property type="match status" value="1"/>
</dbReference>
<dbReference type="PANTHER" id="PTHR12725">
    <property type="entry name" value="HALOACID DEHALOGENASE-LIKE HYDROLASE"/>
    <property type="match status" value="1"/>
</dbReference>
<evidence type="ECO:0008006" key="3">
    <source>
        <dbReference type="Google" id="ProtNLM"/>
    </source>
</evidence>
<dbReference type="SFLD" id="SFLDS00003">
    <property type="entry name" value="Haloacid_Dehalogenase"/>
    <property type="match status" value="1"/>
</dbReference>
<proteinExistence type="predicted"/>
<dbReference type="InterPro" id="IPR010237">
    <property type="entry name" value="Pyr-5-nucltdase"/>
</dbReference>
<dbReference type="Gene3D" id="1.10.150.450">
    <property type="match status" value="1"/>
</dbReference>
<dbReference type="SUPFAM" id="SSF56784">
    <property type="entry name" value="HAD-like"/>
    <property type="match status" value="1"/>
</dbReference>
<dbReference type="EMBL" id="UIHC01000023">
    <property type="protein sequence ID" value="SUZ32554.1"/>
    <property type="molecule type" value="Genomic_DNA"/>
</dbReference>
<dbReference type="InterPro" id="IPR006439">
    <property type="entry name" value="HAD-SF_hydro_IA"/>
</dbReference>
<dbReference type="Gene3D" id="3.40.50.1000">
    <property type="entry name" value="HAD superfamily/HAD-like"/>
    <property type="match status" value="1"/>
</dbReference>
<dbReference type="AlphaFoldDB" id="A0A3B0MUS6"/>
<dbReference type="Pfam" id="PF00702">
    <property type="entry name" value="Hydrolase"/>
    <property type="match status" value="1"/>
</dbReference>
<dbReference type="PANTHER" id="PTHR12725:SF117">
    <property type="entry name" value="HALOACID DEHALOGENASE-LIKE HYDROLASE"/>
    <property type="match status" value="1"/>
</dbReference>
<name>A0A3B0MUS6_9RHOB</name>
<evidence type="ECO:0000313" key="2">
    <source>
        <dbReference type="Proteomes" id="UP000272908"/>
    </source>
</evidence>
<reference evidence="2" key="1">
    <citation type="submission" date="2018-08" db="EMBL/GenBank/DDBJ databases">
        <authorList>
            <person name="Rodrigo-Torres L."/>
            <person name="Arahal R. D."/>
            <person name="Lucena T."/>
        </authorList>
    </citation>
    <scope>NUCLEOTIDE SEQUENCE [LARGE SCALE GENOMIC DNA]</scope>
    <source>
        <strain evidence="2">CECT 7235</strain>
    </source>
</reference>
<dbReference type="NCBIfam" id="TIGR01509">
    <property type="entry name" value="HAD-SF-IA-v3"/>
    <property type="match status" value="1"/>
</dbReference>
<dbReference type="Proteomes" id="UP000272908">
    <property type="component" value="Unassembled WGS sequence"/>
</dbReference>
<gene>
    <name evidence="1" type="ORF">ROE7235_02315</name>
</gene>
<organism evidence="1 2">
    <name type="scientific">Roseinatronobacter ekhonensis</name>
    <dbReference type="NCBI Taxonomy" id="254356"/>
    <lineage>
        <taxon>Bacteria</taxon>
        <taxon>Pseudomonadati</taxon>
        <taxon>Pseudomonadota</taxon>
        <taxon>Alphaproteobacteria</taxon>
        <taxon>Rhodobacterales</taxon>
        <taxon>Paracoccaceae</taxon>
        <taxon>Roseinatronobacter</taxon>
    </lineage>
</organism>
<dbReference type="CDD" id="cd02604">
    <property type="entry name" value="HAD_5NT"/>
    <property type="match status" value="1"/>
</dbReference>
<dbReference type="InterPro" id="IPR023214">
    <property type="entry name" value="HAD_sf"/>
</dbReference>
<dbReference type="NCBIfam" id="TIGR01993">
    <property type="entry name" value="Pyr-5-nucltdase"/>
    <property type="match status" value="1"/>
</dbReference>
<protein>
    <recommendedName>
        <fullName evidence="3">Phosphoglycolate phosphatase</fullName>
    </recommendedName>
</protein>
<keyword evidence="2" id="KW-1185">Reference proteome</keyword>
<accession>A0A3B0MUS6</accession>